<sequence>MTIAGVTFFSAIILGGLNTTNVNAEITSQSTTNQVVDQGNTGATDSGKDLNAESAPTDTGSDNGANTSEQTGTNTETWSEVSGTDSGTGAASADVTTNSGLKTDNNEISGNNNISAYSSEPVATTASEVPVADSQGSTIDWNNRSEYNSSANSGIIVNYKVQGTDGEEIGDLKEQRGQAFIVGNEGDTVDLTNSLPQGYTFLDDADKQQTIGKAYDGLNAQSYIDSITKTIYVTKKVGVGQFIPALFQFKYEDTKFPITYLGYLDENKGSGSESLFPPIGFLVDRSTPPSGVLISTISYNGMFNTPLSKEVFKDTQTKMPNLVNFNLGGKTLSSITTDSIQLGNSIDITAPDGYTFSDGTTTKSIVIGAASPMYMAYYSTLGITDIDPSIHDLDIVKAPGVFSDKEVNLSVQNGVVWNPSEAFDATNSTDENGNSISFDKLTSVTIQKVGNYTPETSSTIDLSKSGSYTVTYAYNGYSSITKVNITQTPVINSTPNYTINLDSSNPWEPKDTYVYGTDENGNRLSVTDLTVTIDGVTSDVAPTTPGDYTLVYSYTYGDNQTVTSTTALHVIQNPKLEFVFHFVKIGTTLNVTDILNFTNSYDENNHLFDKGNKNITYTIDGVVYHDGEMYTANKFGRIECAVSYLNVEIKSTAIGVSQDPVINVQNKDVLVGDNITPSDLFDTSTDEFDSPLSIDKITLTIDGNEVKKDTVIDTSKPEIHTIIYNYRYFNGIDNDSMPIFSNVTKTATLTVSSNSTTEPTTPTTPSSDKEWVIDAPYLVKADDYAQIYSSPSVADPVATRRLAHDTDWMVGLAVQNGEGTFYQVSTSEWVKAEDMWAFKPIDDVVYANDPDNTQVFSTVDESKNTDINLSYQTAWLVDRVAVDNNGNTWYRVGTSNYVKASDITKTAPVTRYNGTVQLTGSGDVTLYNLDYYGNIKKAQRKASSGTTWISNNHRKFKGTTYHQISNSEWVSEIDSVFKKQN</sequence>
<dbReference type="PATRIC" id="fig|1423811.3.peg.1516"/>
<dbReference type="Proteomes" id="UP000050929">
    <property type="component" value="Unassembled WGS sequence"/>
</dbReference>
<evidence type="ECO:0008006" key="5">
    <source>
        <dbReference type="Google" id="ProtNLM"/>
    </source>
</evidence>
<feature type="compositionally biased region" description="Polar residues" evidence="1">
    <location>
        <begin position="54"/>
        <end position="107"/>
    </location>
</feature>
<feature type="region of interest" description="Disordered" evidence="1">
    <location>
        <begin position="29"/>
        <end position="107"/>
    </location>
</feature>
<feature type="compositionally biased region" description="Polar residues" evidence="1">
    <location>
        <begin position="29"/>
        <end position="44"/>
    </location>
</feature>
<accession>A0A0R1IW97</accession>
<keyword evidence="4" id="KW-1185">Reference proteome</keyword>
<protein>
    <recommendedName>
        <fullName evidence="5">Surface layer protein A domain-containing protein</fullName>
    </recommendedName>
</protein>
<dbReference type="AlphaFoldDB" id="A0A0R1IW97"/>
<comment type="caution">
    <text evidence="3">The sequence shown here is derived from an EMBL/GenBank/DDBJ whole genome shotgun (WGS) entry which is preliminary data.</text>
</comment>
<feature type="signal peptide" evidence="2">
    <location>
        <begin position="1"/>
        <end position="24"/>
    </location>
</feature>
<dbReference type="STRING" id="1423811.FC72_GL001491"/>
<name>A0A0R1IW97_9LACO</name>
<evidence type="ECO:0000313" key="3">
    <source>
        <dbReference type="EMBL" id="KRK63517.1"/>
    </source>
</evidence>
<keyword evidence="2" id="KW-0732">Signal</keyword>
<reference evidence="3 4" key="1">
    <citation type="journal article" date="2015" name="Genome Announc.">
        <title>Expanding the biotechnology potential of lactobacilli through comparative genomics of 213 strains and associated genera.</title>
        <authorList>
            <person name="Sun Z."/>
            <person name="Harris H.M."/>
            <person name="McCann A."/>
            <person name="Guo C."/>
            <person name="Argimon S."/>
            <person name="Zhang W."/>
            <person name="Yang X."/>
            <person name="Jeffery I.B."/>
            <person name="Cooney J.C."/>
            <person name="Kagawa T.F."/>
            <person name="Liu W."/>
            <person name="Song Y."/>
            <person name="Salvetti E."/>
            <person name="Wrobel A."/>
            <person name="Rasinkangas P."/>
            <person name="Parkhill J."/>
            <person name="Rea M.C."/>
            <person name="O'Sullivan O."/>
            <person name="Ritari J."/>
            <person name="Douillard F.P."/>
            <person name="Paul Ross R."/>
            <person name="Yang R."/>
            <person name="Briner A.E."/>
            <person name="Felis G.E."/>
            <person name="de Vos W.M."/>
            <person name="Barrangou R."/>
            <person name="Klaenhammer T.R."/>
            <person name="Caufield P.W."/>
            <person name="Cui Y."/>
            <person name="Zhang H."/>
            <person name="O'Toole P.W."/>
        </authorList>
    </citation>
    <scope>NUCLEOTIDE SEQUENCE [LARGE SCALE GENOMIC DNA]</scope>
    <source>
        <strain evidence="3 4">DSM 20183</strain>
    </source>
</reference>
<organism evidence="3 4">
    <name type="scientific">Companilactobacillus tucceti DSM 20183</name>
    <dbReference type="NCBI Taxonomy" id="1423811"/>
    <lineage>
        <taxon>Bacteria</taxon>
        <taxon>Bacillati</taxon>
        <taxon>Bacillota</taxon>
        <taxon>Bacilli</taxon>
        <taxon>Lactobacillales</taxon>
        <taxon>Lactobacillaceae</taxon>
        <taxon>Companilactobacillus</taxon>
    </lineage>
</organism>
<dbReference type="EMBL" id="AZDG01000035">
    <property type="protein sequence ID" value="KRK63517.1"/>
    <property type="molecule type" value="Genomic_DNA"/>
</dbReference>
<gene>
    <name evidence="3" type="ORF">FC72_GL001491</name>
</gene>
<proteinExistence type="predicted"/>
<evidence type="ECO:0000313" key="4">
    <source>
        <dbReference type="Proteomes" id="UP000050929"/>
    </source>
</evidence>
<evidence type="ECO:0000256" key="1">
    <source>
        <dbReference type="SAM" id="MobiDB-lite"/>
    </source>
</evidence>
<feature type="chain" id="PRO_5006405696" description="Surface layer protein A domain-containing protein" evidence="2">
    <location>
        <begin position="25"/>
        <end position="981"/>
    </location>
</feature>
<evidence type="ECO:0000256" key="2">
    <source>
        <dbReference type="SAM" id="SignalP"/>
    </source>
</evidence>